<evidence type="ECO:0000313" key="1">
    <source>
        <dbReference type="EMBL" id="AFY83005.1"/>
    </source>
</evidence>
<dbReference type="InParanoid" id="K9TKD2"/>
<organism evidence="1 2">
    <name type="scientific">Oscillatoria acuminata PCC 6304</name>
    <dbReference type="NCBI Taxonomy" id="56110"/>
    <lineage>
        <taxon>Bacteria</taxon>
        <taxon>Bacillati</taxon>
        <taxon>Cyanobacteriota</taxon>
        <taxon>Cyanophyceae</taxon>
        <taxon>Oscillatoriophycideae</taxon>
        <taxon>Oscillatoriales</taxon>
        <taxon>Oscillatoriaceae</taxon>
        <taxon>Oscillatoria</taxon>
    </lineage>
</organism>
<dbReference type="STRING" id="56110.Oscil6304_3436"/>
<reference evidence="1 2" key="1">
    <citation type="submission" date="2012-06" db="EMBL/GenBank/DDBJ databases">
        <title>Finished chromosome of genome of Oscillatoria acuminata PCC 6304.</title>
        <authorList>
            <consortium name="US DOE Joint Genome Institute"/>
            <person name="Gugger M."/>
            <person name="Coursin T."/>
            <person name="Rippka R."/>
            <person name="Tandeau De Marsac N."/>
            <person name="Huntemann M."/>
            <person name="Wei C.-L."/>
            <person name="Han J."/>
            <person name="Detter J.C."/>
            <person name="Han C."/>
            <person name="Tapia R."/>
            <person name="Davenport K."/>
            <person name="Daligault H."/>
            <person name="Erkkila T."/>
            <person name="Gu W."/>
            <person name="Munk A.C.C."/>
            <person name="Teshima H."/>
            <person name="Xu Y."/>
            <person name="Chain P."/>
            <person name="Chen A."/>
            <person name="Krypides N."/>
            <person name="Mavromatis K."/>
            <person name="Markowitz V."/>
            <person name="Szeto E."/>
            <person name="Ivanova N."/>
            <person name="Mikhailova N."/>
            <person name="Ovchinnikova G."/>
            <person name="Pagani I."/>
            <person name="Pati A."/>
            <person name="Goodwin L."/>
            <person name="Peters L."/>
            <person name="Pitluck S."/>
            <person name="Woyke T."/>
            <person name="Kerfeld C."/>
        </authorList>
    </citation>
    <scope>NUCLEOTIDE SEQUENCE [LARGE SCALE GENOMIC DNA]</scope>
    <source>
        <strain evidence="1 2">PCC 6304</strain>
    </source>
</reference>
<accession>K9TKD2</accession>
<dbReference type="Proteomes" id="UP000010367">
    <property type="component" value="Chromosome"/>
</dbReference>
<dbReference type="EMBL" id="CP003607">
    <property type="protein sequence ID" value="AFY83005.1"/>
    <property type="molecule type" value="Genomic_DNA"/>
</dbReference>
<evidence type="ECO:0008006" key="3">
    <source>
        <dbReference type="Google" id="ProtNLM"/>
    </source>
</evidence>
<dbReference type="HOGENOM" id="CLU_2566432_0_0_3"/>
<gene>
    <name evidence="1" type="ORF">Oscil6304_3436</name>
</gene>
<dbReference type="AlphaFoldDB" id="K9TKD2"/>
<dbReference type="OrthoDB" id="490318at2"/>
<sequence length="82" mass="9004">MTRKISLELPDDLSQRLEAKAQVINISLEAMILNSLEELATQPDDPIAALIGTLSAEHHDIASRHDDYIGQAINSQELPGEK</sequence>
<evidence type="ECO:0000313" key="2">
    <source>
        <dbReference type="Proteomes" id="UP000010367"/>
    </source>
</evidence>
<protein>
    <recommendedName>
        <fullName evidence="3">CopG-like ribbon-helix-helix domain-containing protein</fullName>
    </recommendedName>
</protein>
<dbReference type="RefSeq" id="WP_015149635.1">
    <property type="nucleotide sequence ID" value="NC_019693.1"/>
</dbReference>
<dbReference type="PATRIC" id="fig|56110.3.peg.4119"/>
<dbReference type="KEGG" id="oac:Oscil6304_3436"/>
<name>K9TKD2_9CYAN</name>
<proteinExistence type="predicted"/>
<keyword evidence="2" id="KW-1185">Reference proteome</keyword>